<dbReference type="PROSITE" id="PS00737">
    <property type="entry name" value="THIOLASE_2"/>
    <property type="match status" value="1"/>
</dbReference>
<organism evidence="16">
    <name type="scientific">Fagus sylvatica</name>
    <name type="common">Beechnut</name>
    <dbReference type="NCBI Taxonomy" id="28930"/>
    <lineage>
        <taxon>Eukaryota</taxon>
        <taxon>Viridiplantae</taxon>
        <taxon>Streptophyta</taxon>
        <taxon>Embryophyta</taxon>
        <taxon>Tracheophyta</taxon>
        <taxon>Spermatophyta</taxon>
        <taxon>Magnoliopsida</taxon>
        <taxon>eudicotyledons</taxon>
        <taxon>Gunneridae</taxon>
        <taxon>Pentapetalae</taxon>
        <taxon>rosids</taxon>
        <taxon>fabids</taxon>
        <taxon>Fagales</taxon>
        <taxon>Fagaceae</taxon>
        <taxon>Fagus</taxon>
    </lineage>
</organism>
<evidence type="ECO:0000256" key="9">
    <source>
        <dbReference type="ARBA" id="ARBA00023140"/>
    </source>
</evidence>
<keyword evidence="7" id="KW-0809">Transit peptide</keyword>
<dbReference type="PROSITE" id="PS00099">
    <property type="entry name" value="THIOLASE_3"/>
    <property type="match status" value="1"/>
</dbReference>
<name>A0A2N9FXN3_FAGSY</name>
<dbReference type="GO" id="GO:0010124">
    <property type="term" value="P:phenylacetate catabolic process"/>
    <property type="evidence" value="ECO:0007669"/>
    <property type="project" value="TreeGrafter"/>
</dbReference>
<feature type="domain" description="Thiolase N-terminal" evidence="14">
    <location>
        <begin position="55"/>
        <end position="310"/>
    </location>
</feature>
<dbReference type="EMBL" id="OIVN01001262">
    <property type="protein sequence ID" value="SPC91895.1"/>
    <property type="molecule type" value="Genomic_DNA"/>
</dbReference>
<dbReference type="GO" id="GO:0006633">
    <property type="term" value="P:fatty acid biosynthetic process"/>
    <property type="evidence" value="ECO:0007669"/>
    <property type="project" value="UniProtKB-KW"/>
</dbReference>
<dbReference type="InterPro" id="IPR050215">
    <property type="entry name" value="Thiolase-like_sf_Thiolase"/>
</dbReference>
<dbReference type="Gene3D" id="3.40.47.10">
    <property type="match status" value="1"/>
</dbReference>
<comment type="similarity">
    <text evidence="3 13">Belongs to the thiolase-like superfamily. Thiolase family.</text>
</comment>
<evidence type="ECO:0000256" key="5">
    <source>
        <dbReference type="ARBA" id="ARBA00022767"/>
    </source>
</evidence>
<evidence type="ECO:0000256" key="6">
    <source>
        <dbReference type="ARBA" id="ARBA00022832"/>
    </source>
</evidence>
<keyword evidence="11 13" id="KW-0012">Acyltransferase</keyword>
<proteinExistence type="inferred from homology"/>
<dbReference type="InterPro" id="IPR016039">
    <property type="entry name" value="Thiolase-like"/>
</dbReference>
<protein>
    <recommendedName>
        <fullName evidence="12">acetyl-CoA C-acyltransferase</fullName>
        <ecNumber evidence="12">2.3.1.16</ecNumber>
    </recommendedName>
</protein>
<keyword evidence="5" id="KW-0444">Lipid biosynthesis</keyword>
<feature type="domain" description="Thiolase C-terminal" evidence="15">
    <location>
        <begin position="319"/>
        <end position="398"/>
    </location>
</feature>
<evidence type="ECO:0000256" key="10">
    <source>
        <dbReference type="ARBA" id="ARBA00023160"/>
    </source>
</evidence>
<dbReference type="InterPro" id="IPR002155">
    <property type="entry name" value="Thiolase"/>
</dbReference>
<keyword evidence="10" id="KW-0275">Fatty acid biosynthesis</keyword>
<comment type="subcellular location">
    <subcellularLocation>
        <location evidence="1">Peroxisome</location>
    </subcellularLocation>
</comment>
<accession>A0A2N9FXN3</accession>
<dbReference type="InterPro" id="IPR020613">
    <property type="entry name" value="Thiolase_CS"/>
</dbReference>
<dbReference type="PROSITE" id="PS00098">
    <property type="entry name" value="THIOLASE_1"/>
    <property type="match status" value="1"/>
</dbReference>
<evidence type="ECO:0000256" key="4">
    <source>
        <dbReference type="ARBA" id="ARBA00022679"/>
    </source>
</evidence>
<comment type="pathway">
    <text evidence="2">Lipid metabolism; fatty acid metabolism.</text>
</comment>
<keyword evidence="6" id="KW-0276">Fatty acid metabolism</keyword>
<keyword evidence="5" id="KW-0925">Oxylipin biosynthesis</keyword>
<evidence type="ECO:0000313" key="16">
    <source>
        <dbReference type="EMBL" id="SPC91895.1"/>
    </source>
</evidence>
<dbReference type="AlphaFoldDB" id="A0A2N9FXN3"/>
<feature type="domain" description="Thiolase C-terminal" evidence="15">
    <location>
        <begin position="427"/>
        <end position="467"/>
    </location>
</feature>
<dbReference type="NCBIfam" id="TIGR01930">
    <property type="entry name" value="AcCoA-C-Actrans"/>
    <property type="match status" value="1"/>
</dbReference>
<dbReference type="CDD" id="cd00751">
    <property type="entry name" value="thiolase"/>
    <property type="match status" value="1"/>
</dbReference>
<evidence type="ECO:0000259" key="15">
    <source>
        <dbReference type="Pfam" id="PF02803"/>
    </source>
</evidence>
<evidence type="ECO:0000256" key="3">
    <source>
        <dbReference type="ARBA" id="ARBA00010982"/>
    </source>
</evidence>
<gene>
    <name evidence="16" type="ORF">FSB_LOCUS19777</name>
</gene>
<dbReference type="FunFam" id="3.40.47.10:FF:000032">
    <property type="entry name" value="Peroxisomal 3-ketoacyl-CoA thiolase"/>
    <property type="match status" value="1"/>
</dbReference>
<reference evidence="16" key="1">
    <citation type="submission" date="2018-02" db="EMBL/GenBank/DDBJ databases">
        <authorList>
            <person name="Cohen D.B."/>
            <person name="Kent A.D."/>
        </authorList>
    </citation>
    <scope>NUCLEOTIDE SEQUENCE</scope>
</reference>
<keyword evidence="8" id="KW-0443">Lipid metabolism</keyword>
<keyword evidence="4 13" id="KW-0808">Transferase</keyword>
<dbReference type="GO" id="GO:0005777">
    <property type="term" value="C:peroxisome"/>
    <property type="evidence" value="ECO:0007669"/>
    <property type="project" value="UniProtKB-SubCell"/>
</dbReference>
<dbReference type="InterPro" id="IPR020617">
    <property type="entry name" value="Thiolase_C"/>
</dbReference>
<dbReference type="Pfam" id="PF02803">
    <property type="entry name" value="Thiolase_C"/>
    <property type="match status" value="2"/>
</dbReference>
<dbReference type="GO" id="GO:0003988">
    <property type="term" value="F:acetyl-CoA C-acyltransferase activity"/>
    <property type="evidence" value="ECO:0007669"/>
    <property type="project" value="UniProtKB-EC"/>
</dbReference>
<dbReference type="InterPro" id="IPR020615">
    <property type="entry name" value="Thiolase_acyl_enz_int_AS"/>
</dbReference>
<dbReference type="GO" id="GO:0006635">
    <property type="term" value="P:fatty acid beta-oxidation"/>
    <property type="evidence" value="ECO:0007669"/>
    <property type="project" value="TreeGrafter"/>
</dbReference>
<sequence>MEKAINRQRLLLEHLQPSVSSSFIYGADSSSISASACAAGDSAAYHRTSAFGDDVVIVAAYRTPICKAKRGSFKDTYPDDLLAPVLKALIEKTNVNPSEVGDIVVGSVLAPGSQRASECRMAAFYAGFPETVPIRTVNRQCSSGLQAVADVASAIRAGFYDIGIGAGLESMTANPMAWEGSVNPKVKAFEQAQNCLLPMGITSENVAHRFGVTRQEQDQAAVESHRRAAAATASGKFKNEIIPVPTKIVDPKTGDEKPVTISIDDGIRPNASVSDLAKLKAVFKKDGSTTAGNSSQVSDGAGAVLLMKRSLAVQKGLPILGVFRTFAAVGVDPAIMGVRPSRCNSSCSEGCCGKFATVQAFASQFVYCRKKLGLDPEKVNVNGGAMALGHPLGATGSAAGCKLFRIGTFVYKGLLFSRGDAGFIQGNGARCVATLLHEMKRRGKDCRFGVISMCIGTGMGAAAVFERGDAVDDLCNARIVQSNNLLSKDAR</sequence>
<dbReference type="InterPro" id="IPR020610">
    <property type="entry name" value="Thiolase_AS"/>
</dbReference>
<dbReference type="InterPro" id="IPR020616">
    <property type="entry name" value="Thiolase_N"/>
</dbReference>
<evidence type="ECO:0000256" key="1">
    <source>
        <dbReference type="ARBA" id="ARBA00004275"/>
    </source>
</evidence>
<evidence type="ECO:0000256" key="2">
    <source>
        <dbReference type="ARBA" id="ARBA00004872"/>
    </source>
</evidence>
<evidence type="ECO:0000256" key="11">
    <source>
        <dbReference type="ARBA" id="ARBA00023315"/>
    </source>
</evidence>
<dbReference type="Pfam" id="PF00108">
    <property type="entry name" value="Thiolase_N"/>
    <property type="match status" value="1"/>
</dbReference>
<dbReference type="EC" id="2.3.1.16" evidence="12"/>
<evidence type="ECO:0000256" key="13">
    <source>
        <dbReference type="RuleBase" id="RU003557"/>
    </source>
</evidence>
<keyword evidence="9" id="KW-0576">Peroxisome</keyword>
<evidence type="ECO:0000256" key="12">
    <source>
        <dbReference type="ARBA" id="ARBA00024073"/>
    </source>
</evidence>
<evidence type="ECO:0000259" key="14">
    <source>
        <dbReference type="Pfam" id="PF00108"/>
    </source>
</evidence>
<dbReference type="PANTHER" id="PTHR43853">
    <property type="entry name" value="3-KETOACYL-COA THIOLASE, PEROXISOMAL"/>
    <property type="match status" value="1"/>
</dbReference>
<dbReference type="SUPFAM" id="SSF53901">
    <property type="entry name" value="Thiolase-like"/>
    <property type="match status" value="3"/>
</dbReference>
<evidence type="ECO:0000256" key="7">
    <source>
        <dbReference type="ARBA" id="ARBA00022946"/>
    </source>
</evidence>
<dbReference type="PANTHER" id="PTHR43853:SF8">
    <property type="entry name" value="3-KETOACYL-COA THIOLASE, PEROXISOMAL"/>
    <property type="match status" value="1"/>
</dbReference>
<evidence type="ECO:0000256" key="8">
    <source>
        <dbReference type="ARBA" id="ARBA00023098"/>
    </source>
</evidence>
<dbReference type="GO" id="GO:0031408">
    <property type="term" value="P:oxylipin biosynthetic process"/>
    <property type="evidence" value="ECO:0007669"/>
    <property type="project" value="UniProtKB-KW"/>
</dbReference>